<evidence type="ECO:0000313" key="1">
    <source>
        <dbReference type="EMBL" id="NMC63420.1"/>
    </source>
</evidence>
<dbReference type="Gene3D" id="1.25.40.10">
    <property type="entry name" value="Tetratricopeptide repeat domain"/>
    <property type="match status" value="1"/>
</dbReference>
<evidence type="ECO:0000313" key="2">
    <source>
        <dbReference type="Proteomes" id="UP000524246"/>
    </source>
</evidence>
<dbReference type="AlphaFoldDB" id="A0A7X9ILW5"/>
<evidence type="ECO:0008006" key="3">
    <source>
        <dbReference type="Google" id="ProtNLM"/>
    </source>
</evidence>
<dbReference type="SUPFAM" id="SSF48452">
    <property type="entry name" value="TPR-like"/>
    <property type="match status" value="1"/>
</dbReference>
<dbReference type="EMBL" id="JAAZON010000436">
    <property type="protein sequence ID" value="NMC63420.1"/>
    <property type="molecule type" value="Genomic_DNA"/>
</dbReference>
<gene>
    <name evidence="1" type="ORF">GYA55_09675</name>
</gene>
<organism evidence="1 2">
    <name type="scientific">SAR324 cluster bacterium</name>
    <dbReference type="NCBI Taxonomy" id="2024889"/>
    <lineage>
        <taxon>Bacteria</taxon>
        <taxon>Deltaproteobacteria</taxon>
        <taxon>SAR324 cluster</taxon>
    </lineage>
</organism>
<accession>A0A7X9ILW5</accession>
<dbReference type="Proteomes" id="UP000524246">
    <property type="component" value="Unassembled WGS sequence"/>
</dbReference>
<sequence length="213" mass="24639">MTIYMRPTFEIPKLPTLLLSFIFCLLTRAHELKAETLDPFDPFDNSSFEITTNEEGDKDKSAKQLILEAAVLLDDERLLDARTKLLRALQRDPLDYRAHLMLSGYYLDHVGHFRLSLKYAKRALDLFYKTKGYPPYNETGDRMSHQQLLYLISQIRLNLDDYNGSLRTLDEFSSYGYTAPWYSGSRAWVLMKLGKIEEAIKVARQGVEDASEP</sequence>
<dbReference type="InterPro" id="IPR011990">
    <property type="entry name" value="TPR-like_helical_dom_sf"/>
</dbReference>
<comment type="caution">
    <text evidence="1">The sequence shown here is derived from an EMBL/GenBank/DDBJ whole genome shotgun (WGS) entry which is preliminary data.</text>
</comment>
<protein>
    <recommendedName>
        <fullName evidence="3">Tetratricopeptide repeat protein</fullName>
    </recommendedName>
</protein>
<reference evidence="1 2" key="1">
    <citation type="journal article" date="2020" name="Biotechnol. Biofuels">
        <title>New insights from the biogas microbiome by comprehensive genome-resolved metagenomics of nearly 1600 species originating from multiple anaerobic digesters.</title>
        <authorList>
            <person name="Campanaro S."/>
            <person name="Treu L."/>
            <person name="Rodriguez-R L.M."/>
            <person name="Kovalovszki A."/>
            <person name="Ziels R.M."/>
            <person name="Maus I."/>
            <person name="Zhu X."/>
            <person name="Kougias P.G."/>
            <person name="Basile A."/>
            <person name="Luo G."/>
            <person name="Schluter A."/>
            <person name="Konstantinidis K.T."/>
            <person name="Angelidaki I."/>
        </authorList>
    </citation>
    <scope>NUCLEOTIDE SEQUENCE [LARGE SCALE GENOMIC DNA]</scope>
    <source>
        <strain evidence="1">AS27yjCOA_65</strain>
    </source>
</reference>
<proteinExistence type="predicted"/>
<name>A0A7X9ILW5_9DELT</name>